<evidence type="ECO:0000313" key="1">
    <source>
        <dbReference type="EMBL" id="RVU34562.1"/>
    </source>
</evidence>
<dbReference type="Proteomes" id="UP000283077">
    <property type="component" value="Unassembled WGS sequence"/>
</dbReference>
<evidence type="ECO:0000313" key="2">
    <source>
        <dbReference type="Proteomes" id="UP000283077"/>
    </source>
</evidence>
<sequence length="100" mass="11391">MTLSWSVQLQQQRDDIEMLLQTEAYPIELFAELWQTYHQSLESCCTESSDPADLESILADNLQWVTLIVQQVSSEKDAVAAKVLQLQKGKRAQQSYGDNN</sequence>
<dbReference type="AlphaFoldDB" id="A0A437QJ91"/>
<organism evidence="1 2">
    <name type="scientific">Rheinheimera riviphila</name>
    <dbReference type="NCBI Taxonomy" id="1834037"/>
    <lineage>
        <taxon>Bacteria</taxon>
        <taxon>Pseudomonadati</taxon>
        <taxon>Pseudomonadota</taxon>
        <taxon>Gammaproteobacteria</taxon>
        <taxon>Chromatiales</taxon>
        <taxon>Chromatiaceae</taxon>
        <taxon>Rheinheimera</taxon>
    </lineage>
</organism>
<dbReference type="OrthoDB" id="5769691at2"/>
<gene>
    <name evidence="1" type="ORF">EOE67_15070</name>
</gene>
<evidence type="ECO:0008006" key="3">
    <source>
        <dbReference type="Google" id="ProtNLM"/>
    </source>
</evidence>
<proteinExistence type="predicted"/>
<reference evidence="1 2" key="1">
    <citation type="submission" date="2019-01" db="EMBL/GenBank/DDBJ databases">
        <authorList>
            <person name="Chen W.-M."/>
        </authorList>
    </citation>
    <scope>NUCLEOTIDE SEQUENCE [LARGE SCALE GENOMIC DNA]</scope>
    <source>
        <strain evidence="1 2">KYPC3</strain>
    </source>
</reference>
<dbReference type="EMBL" id="SACS01000017">
    <property type="protein sequence ID" value="RVU34562.1"/>
    <property type="molecule type" value="Genomic_DNA"/>
</dbReference>
<keyword evidence="2" id="KW-1185">Reference proteome</keyword>
<accession>A0A437QJ91</accession>
<name>A0A437QJ91_9GAMM</name>
<comment type="caution">
    <text evidence="1">The sequence shown here is derived from an EMBL/GenBank/DDBJ whole genome shotgun (WGS) entry which is preliminary data.</text>
</comment>
<protein>
    <recommendedName>
        <fullName evidence="3">Flagellar protein FliT</fullName>
    </recommendedName>
</protein>